<proteinExistence type="predicted"/>
<accession>A0ACB5SXR8</accession>
<name>A0ACB5SXR8_AMBMO</name>
<evidence type="ECO:0000313" key="1">
    <source>
        <dbReference type="EMBL" id="GME76269.1"/>
    </source>
</evidence>
<evidence type="ECO:0000313" key="2">
    <source>
        <dbReference type="Proteomes" id="UP001165064"/>
    </source>
</evidence>
<dbReference type="Proteomes" id="UP001165064">
    <property type="component" value="Unassembled WGS sequence"/>
</dbReference>
<organism evidence="1 2">
    <name type="scientific">Ambrosiozyma monospora</name>
    <name type="common">Yeast</name>
    <name type="synonym">Endomycopsis monosporus</name>
    <dbReference type="NCBI Taxonomy" id="43982"/>
    <lineage>
        <taxon>Eukaryota</taxon>
        <taxon>Fungi</taxon>
        <taxon>Dikarya</taxon>
        <taxon>Ascomycota</taxon>
        <taxon>Saccharomycotina</taxon>
        <taxon>Pichiomycetes</taxon>
        <taxon>Pichiales</taxon>
        <taxon>Pichiaceae</taxon>
        <taxon>Ambrosiozyma</taxon>
    </lineage>
</organism>
<reference evidence="1" key="1">
    <citation type="submission" date="2023-04" db="EMBL/GenBank/DDBJ databases">
        <title>Ambrosiozyma monospora NBRC 10751.</title>
        <authorList>
            <person name="Ichikawa N."/>
            <person name="Sato H."/>
            <person name="Tonouchi N."/>
        </authorList>
    </citation>
    <scope>NUCLEOTIDE SEQUENCE</scope>
    <source>
        <strain evidence="1">NBRC 10751</strain>
    </source>
</reference>
<sequence>MVNFVLSPNDTMEFPEKLKYTKGSDERFNVADNLCCVDGFIFFSSKADNTMNPPTRCVVKVFDLKRPFIRRDVVNFPNVVDSKKFICQVAEYCLATGTKSA</sequence>
<protein>
    <submittedName>
        <fullName evidence="1">Unnamed protein product</fullName>
    </submittedName>
</protein>
<keyword evidence="2" id="KW-1185">Reference proteome</keyword>
<comment type="caution">
    <text evidence="1">The sequence shown here is derived from an EMBL/GenBank/DDBJ whole genome shotgun (WGS) entry which is preliminary data.</text>
</comment>
<dbReference type="EMBL" id="BSXS01001468">
    <property type="protein sequence ID" value="GME76269.1"/>
    <property type="molecule type" value="Genomic_DNA"/>
</dbReference>
<gene>
    <name evidence="1" type="ORF">Amon02_000252300</name>
</gene>